<dbReference type="AlphaFoldDB" id="A0A8I3W8T2"/>
<dbReference type="InterPro" id="IPR004244">
    <property type="entry name" value="Transposase_22"/>
</dbReference>
<evidence type="ECO:0000259" key="4">
    <source>
        <dbReference type="Pfam" id="PF02994"/>
    </source>
</evidence>
<feature type="coiled-coil region" evidence="2">
    <location>
        <begin position="77"/>
        <end position="135"/>
    </location>
</feature>
<keyword evidence="8" id="KW-1185">Reference proteome</keyword>
<protein>
    <recommendedName>
        <fullName evidence="9">L1 transposable element RRM domain-containing protein</fullName>
    </recommendedName>
</protein>
<organism evidence="7 8">
    <name type="scientific">Callithrix jacchus</name>
    <name type="common">White-tufted-ear marmoset</name>
    <name type="synonym">Simia Jacchus</name>
    <dbReference type="NCBI Taxonomy" id="9483"/>
    <lineage>
        <taxon>Eukaryota</taxon>
        <taxon>Metazoa</taxon>
        <taxon>Chordata</taxon>
        <taxon>Craniata</taxon>
        <taxon>Vertebrata</taxon>
        <taxon>Euteleostomi</taxon>
        <taxon>Mammalia</taxon>
        <taxon>Eutheria</taxon>
        <taxon>Euarchontoglires</taxon>
        <taxon>Primates</taxon>
        <taxon>Haplorrhini</taxon>
        <taxon>Platyrrhini</taxon>
        <taxon>Cebidae</taxon>
        <taxon>Callitrichinae</taxon>
        <taxon>Callithrix</taxon>
        <taxon>Callithrix</taxon>
    </lineage>
</organism>
<dbReference type="Pfam" id="PF17489">
    <property type="entry name" value="Tnp_22_trimer"/>
    <property type="match status" value="1"/>
</dbReference>
<evidence type="ECO:0000256" key="2">
    <source>
        <dbReference type="SAM" id="Coils"/>
    </source>
</evidence>
<dbReference type="InterPro" id="IPR035300">
    <property type="entry name" value="L1_dsRBD"/>
</dbReference>
<evidence type="ECO:0000313" key="8">
    <source>
        <dbReference type="Proteomes" id="UP000008225"/>
    </source>
</evidence>
<sequence>MTGRNQRKKAENTQSQNASHSKDDHSSTSTMEQGLMEKERIPMTESLFKEWIITNFGELKEHVVAQRKETRSSEKRFDEILLRIDNLERSMSELMELKNTIQELREVCTGLNTRIVQAEEGISEVKVQLNEIKREEKIREKRIKRNEQSLQEMWDYVKRPNLRLMGIPECDGENESKLENTLQDIIQENFPKLAKQVNIQPQVIQRTPQRYSSRRATPRHIIVRFTRVETKERILRAAREKGQVTHKGKPIRLTADLSAETLQARREWGPIFNILKEQNLQPRISYPAKLSFTTEGKIKSFMNKQELRDFITTRPILQELLKEASHRKKQPVLAFLKIHQKVKSTNIKKNLHQQMDKTASQHQMAVTLNLNRLNPPIKKHSQNPTACYIQTCFTCKDTQRLKTKGWRKIYQPNGEQK</sequence>
<dbReference type="FunFam" id="3.30.250.20:FF:000005">
    <property type="entry name" value="LINE-1 retrotransposable element ORF1 protein"/>
    <property type="match status" value="1"/>
</dbReference>
<dbReference type="Gene3D" id="3.30.70.1820">
    <property type="entry name" value="L1 transposable element, RRM domain"/>
    <property type="match status" value="1"/>
</dbReference>
<reference evidence="7 8" key="1">
    <citation type="submission" date="2009-03" db="EMBL/GenBank/DDBJ databases">
        <authorList>
            <person name="Warren W."/>
            <person name="Ye L."/>
            <person name="Minx P."/>
            <person name="Worley K."/>
            <person name="Gibbs R."/>
            <person name="Wilson R.K."/>
        </authorList>
    </citation>
    <scope>NUCLEOTIDE SEQUENCE [LARGE SCALE GENOMIC DNA]</scope>
</reference>
<feature type="domain" description="L1 transposable element dsRBD-like" evidence="6">
    <location>
        <begin position="259"/>
        <end position="323"/>
    </location>
</feature>
<dbReference type="InterPro" id="IPR043636">
    <property type="entry name" value="L1_RRM_dom"/>
</dbReference>
<evidence type="ECO:0008006" key="9">
    <source>
        <dbReference type="Google" id="ProtNLM"/>
    </source>
</evidence>
<dbReference type="Gene3D" id="3.30.250.20">
    <property type="entry name" value="L1 transposable element, C-terminal domain"/>
    <property type="match status" value="1"/>
</dbReference>
<dbReference type="Pfam" id="PF02994">
    <property type="entry name" value="Transposase_22"/>
    <property type="match status" value="1"/>
</dbReference>
<evidence type="ECO:0000313" key="7">
    <source>
        <dbReference type="Ensembl" id="ENSCJAP00000083866.1"/>
    </source>
</evidence>
<comment type="similarity">
    <text evidence="1">Belongs to the transposase 22 family.</text>
</comment>
<dbReference type="FunFam" id="3.30.70.1820:FF:000002">
    <property type="entry name" value="LINE-1 retrotransposable element ORF1 protein"/>
    <property type="match status" value="1"/>
</dbReference>
<dbReference type="Proteomes" id="UP000008225">
    <property type="component" value="Chromosome 7"/>
</dbReference>
<evidence type="ECO:0000259" key="6">
    <source>
        <dbReference type="Pfam" id="PF17490"/>
    </source>
</evidence>
<reference evidence="7" key="2">
    <citation type="submission" date="2025-08" db="UniProtKB">
        <authorList>
            <consortium name="Ensembl"/>
        </authorList>
    </citation>
    <scope>IDENTIFICATION</scope>
</reference>
<dbReference type="GeneTree" id="ENSGT01150000286955"/>
<dbReference type="InterPro" id="IPR042566">
    <property type="entry name" value="L1_C"/>
</dbReference>
<dbReference type="InterPro" id="IPR035301">
    <property type="entry name" value="L1_trimer"/>
</dbReference>
<feature type="region of interest" description="Disordered" evidence="3">
    <location>
        <begin position="1"/>
        <end position="39"/>
    </location>
</feature>
<dbReference type="Gene3D" id="1.20.5.390">
    <property type="entry name" value="L1 transposable element, trimerization domain"/>
    <property type="match status" value="1"/>
</dbReference>
<keyword evidence="2" id="KW-0175">Coiled coil</keyword>
<proteinExistence type="inferred from homology"/>
<dbReference type="PANTHER" id="PTHR11505">
    <property type="entry name" value="L1 TRANSPOSABLE ELEMENT-RELATED"/>
    <property type="match status" value="1"/>
</dbReference>
<feature type="domain" description="L1 transposable element trimerization" evidence="5">
    <location>
        <begin position="116"/>
        <end position="156"/>
    </location>
</feature>
<dbReference type="Pfam" id="PF17490">
    <property type="entry name" value="Tnp_22_dsRBD"/>
    <property type="match status" value="1"/>
</dbReference>
<reference evidence="7" key="3">
    <citation type="submission" date="2025-09" db="UniProtKB">
        <authorList>
            <consortium name="Ensembl"/>
        </authorList>
    </citation>
    <scope>IDENTIFICATION</scope>
</reference>
<evidence type="ECO:0000256" key="1">
    <source>
        <dbReference type="ARBA" id="ARBA00061640"/>
    </source>
</evidence>
<evidence type="ECO:0000259" key="5">
    <source>
        <dbReference type="Pfam" id="PF17489"/>
    </source>
</evidence>
<accession>A0A8I3W8T2</accession>
<name>A0A8I3W8T2_CALJA</name>
<evidence type="ECO:0000256" key="3">
    <source>
        <dbReference type="SAM" id="MobiDB-lite"/>
    </source>
</evidence>
<dbReference type="Ensembl" id="ENSCJAT00000130635.1">
    <property type="protein sequence ID" value="ENSCJAP00000083866.1"/>
    <property type="gene ID" value="ENSCJAG00000070433.1"/>
</dbReference>
<feature type="domain" description="L1 transposable element RRM" evidence="4">
    <location>
        <begin position="159"/>
        <end position="256"/>
    </location>
</feature>